<keyword evidence="2 6" id="KW-0732">Signal</keyword>
<dbReference type="SUPFAM" id="SSF52833">
    <property type="entry name" value="Thioredoxin-like"/>
    <property type="match status" value="2"/>
</dbReference>
<dbReference type="Pfam" id="PF13462">
    <property type="entry name" value="Thioredoxin_4"/>
    <property type="match status" value="1"/>
</dbReference>
<dbReference type="InterPro" id="IPR013766">
    <property type="entry name" value="Thioredoxin_domain"/>
</dbReference>
<organism evidence="8 9">
    <name type="scientific">Lujinxingia litoralis</name>
    <dbReference type="NCBI Taxonomy" id="2211119"/>
    <lineage>
        <taxon>Bacteria</taxon>
        <taxon>Deltaproteobacteria</taxon>
        <taxon>Bradymonadales</taxon>
        <taxon>Lujinxingiaceae</taxon>
        <taxon>Lujinxingia</taxon>
    </lineage>
</organism>
<keyword evidence="4" id="KW-1015">Disulfide bond</keyword>
<protein>
    <recommendedName>
        <fullName evidence="7">Thioredoxin domain-containing protein</fullName>
    </recommendedName>
</protein>
<keyword evidence="5" id="KW-0676">Redox-active center</keyword>
<dbReference type="Pfam" id="PF01323">
    <property type="entry name" value="DSBA"/>
    <property type="match status" value="1"/>
</dbReference>
<feature type="chain" id="PRO_5016364740" description="Thioredoxin domain-containing protein" evidence="6">
    <location>
        <begin position="27"/>
        <end position="469"/>
    </location>
</feature>
<sequence>MRPKMKRAMGWWAALAAALVVSGGCAGGSVQDEVVAEAPTHVLVDSELLPVGESPTRGAADAWVTLVVFGDFQCPFCGRLAATLDRVLEDQPRGRVRLVYKHLPLPSHPNAEFLARASEAAANQGKFWQMHDALYDRAAELREGDPSSEVRAIATELGLDVERFERDLDSPEVAARLARDLALADQLGVASVPVVFANGGLIRGAQAAEVYHRASYDLWAATSGAVEDGEMKREEVYAHSVRALLPRSQAARQPSPSAKAVAYVPAHQPRRPESGPAGDALVTITHFHSLGSAPSAELLKRLATLAQVHEGRVRVVTYHLPHQEEEVLAYAHRAWAAAAARAPEVGWEFGLALAEKVAALEVGGAQGAAVVEEIGATLGVDPETINSETSRAQVERDQRLAAELHVVGTPTIFINGTRLVGLPPADELERQVAASEAIAERVAQVRNIGGEELYEVMVEAARQQQELGP</sequence>
<dbReference type="Gene3D" id="3.40.30.10">
    <property type="entry name" value="Glutaredoxin"/>
    <property type="match status" value="2"/>
</dbReference>
<evidence type="ECO:0000256" key="5">
    <source>
        <dbReference type="ARBA" id="ARBA00023284"/>
    </source>
</evidence>
<evidence type="ECO:0000256" key="2">
    <source>
        <dbReference type="ARBA" id="ARBA00022729"/>
    </source>
</evidence>
<comment type="similarity">
    <text evidence="1">Belongs to the thioredoxin family. DsbA subfamily.</text>
</comment>
<evidence type="ECO:0000256" key="6">
    <source>
        <dbReference type="SAM" id="SignalP"/>
    </source>
</evidence>
<dbReference type="EMBL" id="QHKO01000010">
    <property type="protein sequence ID" value="RAL20502.1"/>
    <property type="molecule type" value="Genomic_DNA"/>
</dbReference>
<feature type="domain" description="Thioredoxin" evidence="7">
    <location>
        <begin position="32"/>
        <end position="173"/>
    </location>
</feature>
<evidence type="ECO:0000256" key="3">
    <source>
        <dbReference type="ARBA" id="ARBA00023002"/>
    </source>
</evidence>
<dbReference type="InterPro" id="IPR012336">
    <property type="entry name" value="Thioredoxin-like_fold"/>
</dbReference>
<proteinExistence type="inferred from homology"/>
<evidence type="ECO:0000256" key="4">
    <source>
        <dbReference type="ARBA" id="ARBA00023157"/>
    </source>
</evidence>
<name>A0A328C5C1_9DELT</name>
<accession>A0A328C5C1</accession>
<dbReference type="InterPro" id="IPR001853">
    <property type="entry name" value="DSBA-like_thioredoxin_dom"/>
</dbReference>
<dbReference type="PANTHER" id="PTHR13887">
    <property type="entry name" value="GLUTATHIONE S-TRANSFERASE KAPPA"/>
    <property type="match status" value="1"/>
</dbReference>
<feature type="signal peptide" evidence="6">
    <location>
        <begin position="1"/>
        <end position="26"/>
    </location>
</feature>
<dbReference type="GO" id="GO:0016491">
    <property type="term" value="F:oxidoreductase activity"/>
    <property type="evidence" value="ECO:0007669"/>
    <property type="project" value="UniProtKB-KW"/>
</dbReference>
<dbReference type="Proteomes" id="UP000249169">
    <property type="component" value="Unassembled WGS sequence"/>
</dbReference>
<evidence type="ECO:0000313" key="8">
    <source>
        <dbReference type="EMBL" id="RAL20502.1"/>
    </source>
</evidence>
<evidence type="ECO:0000259" key="7">
    <source>
        <dbReference type="PROSITE" id="PS51352"/>
    </source>
</evidence>
<keyword evidence="3" id="KW-0560">Oxidoreductase</keyword>
<keyword evidence="9" id="KW-1185">Reference proteome</keyword>
<evidence type="ECO:0000256" key="1">
    <source>
        <dbReference type="ARBA" id="ARBA00005791"/>
    </source>
</evidence>
<dbReference type="PROSITE" id="PS51257">
    <property type="entry name" value="PROKAR_LIPOPROTEIN"/>
    <property type="match status" value="1"/>
</dbReference>
<comment type="caution">
    <text evidence="8">The sequence shown here is derived from an EMBL/GenBank/DDBJ whole genome shotgun (WGS) entry which is preliminary data.</text>
</comment>
<dbReference type="PROSITE" id="PS51352">
    <property type="entry name" value="THIOREDOXIN_2"/>
    <property type="match status" value="1"/>
</dbReference>
<gene>
    <name evidence="8" type="ORF">DL240_17025</name>
</gene>
<dbReference type="PANTHER" id="PTHR13887:SF14">
    <property type="entry name" value="DISULFIDE BOND FORMATION PROTEIN D"/>
    <property type="match status" value="1"/>
</dbReference>
<dbReference type="InterPro" id="IPR036249">
    <property type="entry name" value="Thioredoxin-like_sf"/>
</dbReference>
<dbReference type="AlphaFoldDB" id="A0A328C5C1"/>
<reference evidence="8 9" key="1">
    <citation type="submission" date="2018-05" db="EMBL/GenBank/DDBJ databases">
        <title>Lujinxingia marina gen. nov. sp. nov., a new facultative anaerobic member of the class Deltaproteobacteria, and proposal of Lujinxingaceae fam. nov.</title>
        <authorList>
            <person name="Li C.-M."/>
        </authorList>
    </citation>
    <scope>NUCLEOTIDE SEQUENCE [LARGE SCALE GENOMIC DNA]</scope>
    <source>
        <strain evidence="8 9">B210</strain>
    </source>
</reference>
<evidence type="ECO:0000313" key="9">
    <source>
        <dbReference type="Proteomes" id="UP000249169"/>
    </source>
</evidence>